<dbReference type="Gene3D" id="1.10.357.10">
    <property type="entry name" value="Tetracycline Repressor, domain 2"/>
    <property type="match status" value="1"/>
</dbReference>
<sequence length="191" mass="21584">MSKKHEILEVATFLFATKGFKETSMGEVAAMSDVASATIFYHFKTKEDLFLAVLSSVKDGILEEFSHYFGEKEFTDGAARLEASVAFYLYLAGTRQPWFLLLHRYYPYKLAEENEFCRTLLEEIYNCFVDIFEKALVEGQADGSVGSLSPRKTALVLLSTVDGIVRFKNCNLYDAGALYNELMSLIGRMVK</sequence>
<proteinExistence type="predicted"/>
<dbReference type="EMBL" id="CP000859">
    <property type="protein sequence ID" value="ABW68141.1"/>
    <property type="molecule type" value="Genomic_DNA"/>
</dbReference>
<evidence type="ECO:0000256" key="2">
    <source>
        <dbReference type="ARBA" id="ARBA00023125"/>
    </source>
</evidence>
<dbReference type="PROSITE" id="PS50977">
    <property type="entry name" value="HTH_TETR_2"/>
    <property type="match status" value="1"/>
</dbReference>
<feature type="DNA-binding region" description="H-T-H motif" evidence="4">
    <location>
        <begin position="24"/>
        <end position="43"/>
    </location>
</feature>
<name>A8ZVF4_DESOH</name>
<evidence type="ECO:0000256" key="4">
    <source>
        <dbReference type="PROSITE-ProRule" id="PRU00335"/>
    </source>
</evidence>
<gene>
    <name evidence="6" type="ordered locus">Dole_2337</name>
</gene>
<dbReference type="SUPFAM" id="SSF46689">
    <property type="entry name" value="Homeodomain-like"/>
    <property type="match status" value="1"/>
</dbReference>
<dbReference type="PANTHER" id="PTHR47506:SF6">
    <property type="entry name" value="HTH-TYPE TRANSCRIPTIONAL REPRESSOR NEMR"/>
    <property type="match status" value="1"/>
</dbReference>
<evidence type="ECO:0000259" key="5">
    <source>
        <dbReference type="PROSITE" id="PS50977"/>
    </source>
</evidence>
<dbReference type="PROSITE" id="PS01081">
    <property type="entry name" value="HTH_TETR_1"/>
    <property type="match status" value="1"/>
</dbReference>
<dbReference type="eggNOG" id="COG1309">
    <property type="taxonomic scope" value="Bacteria"/>
</dbReference>
<dbReference type="InterPro" id="IPR001647">
    <property type="entry name" value="HTH_TetR"/>
</dbReference>
<dbReference type="Pfam" id="PF00440">
    <property type="entry name" value="TetR_N"/>
    <property type="match status" value="1"/>
</dbReference>
<dbReference type="Gene3D" id="1.10.10.60">
    <property type="entry name" value="Homeodomain-like"/>
    <property type="match status" value="1"/>
</dbReference>
<evidence type="ECO:0000256" key="3">
    <source>
        <dbReference type="ARBA" id="ARBA00023163"/>
    </source>
</evidence>
<dbReference type="InterPro" id="IPR023772">
    <property type="entry name" value="DNA-bd_HTH_TetR-type_CS"/>
</dbReference>
<dbReference type="InterPro" id="IPR036271">
    <property type="entry name" value="Tet_transcr_reg_TetR-rel_C_sf"/>
</dbReference>
<dbReference type="InterPro" id="IPR009057">
    <property type="entry name" value="Homeodomain-like_sf"/>
</dbReference>
<dbReference type="SUPFAM" id="SSF48498">
    <property type="entry name" value="Tetracyclin repressor-like, C-terminal domain"/>
    <property type="match status" value="1"/>
</dbReference>
<reference evidence="6 7" key="1">
    <citation type="submission" date="2007-10" db="EMBL/GenBank/DDBJ databases">
        <title>Complete sequence of Desulfococcus oleovorans Hxd3.</title>
        <authorList>
            <consortium name="US DOE Joint Genome Institute"/>
            <person name="Copeland A."/>
            <person name="Lucas S."/>
            <person name="Lapidus A."/>
            <person name="Barry K."/>
            <person name="Glavina del Rio T."/>
            <person name="Dalin E."/>
            <person name="Tice H."/>
            <person name="Pitluck S."/>
            <person name="Kiss H."/>
            <person name="Brettin T."/>
            <person name="Bruce D."/>
            <person name="Detter J.C."/>
            <person name="Han C."/>
            <person name="Schmutz J."/>
            <person name="Larimer F."/>
            <person name="Land M."/>
            <person name="Hauser L."/>
            <person name="Kyrpides N."/>
            <person name="Kim E."/>
            <person name="Wawrik B."/>
            <person name="Richardson P."/>
        </authorList>
    </citation>
    <scope>NUCLEOTIDE SEQUENCE [LARGE SCALE GENOMIC DNA]</scope>
    <source>
        <strain evidence="7">DSM 6200 / JCM 39069 / Hxd3</strain>
    </source>
</reference>
<evidence type="ECO:0000256" key="1">
    <source>
        <dbReference type="ARBA" id="ARBA00023015"/>
    </source>
</evidence>
<dbReference type="HOGENOM" id="CLU_069356_12_2_7"/>
<protein>
    <submittedName>
        <fullName evidence="6">Transcriptional regulator, TetR family</fullName>
    </submittedName>
</protein>
<dbReference type="KEGG" id="dol:Dole_2337"/>
<dbReference type="PANTHER" id="PTHR47506">
    <property type="entry name" value="TRANSCRIPTIONAL REGULATORY PROTEIN"/>
    <property type="match status" value="1"/>
</dbReference>
<dbReference type="PRINTS" id="PR00455">
    <property type="entry name" value="HTHTETR"/>
</dbReference>
<evidence type="ECO:0000313" key="6">
    <source>
        <dbReference type="EMBL" id="ABW68141.1"/>
    </source>
</evidence>
<dbReference type="RefSeq" id="WP_012175753.1">
    <property type="nucleotide sequence ID" value="NC_009943.1"/>
</dbReference>
<dbReference type="GO" id="GO:0003677">
    <property type="term" value="F:DNA binding"/>
    <property type="evidence" value="ECO:0007669"/>
    <property type="project" value="UniProtKB-UniRule"/>
</dbReference>
<dbReference type="STRING" id="96561.Dole_2337"/>
<dbReference type="OrthoDB" id="5394806at2"/>
<keyword evidence="2 4" id="KW-0238">DNA-binding</keyword>
<evidence type="ECO:0000313" key="7">
    <source>
        <dbReference type="Proteomes" id="UP000008561"/>
    </source>
</evidence>
<keyword evidence="3" id="KW-0804">Transcription</keyword>
<accession>A8ZVF4</accession>
<keyword evidence="1" id="KW-0805">Transcription regulation</keyword>
<dbReference type="Proteomes" id="UP000008561">
    <property type="component" value="Chromosome"/>
</dbReference>
<dbReference type="AlphaFoldDB" id="A8ZVF4"/>
<keyword evidence="7" id="KW-1185">Reference proteome</keyword>
<feature type="domain" description="HTH tetR-type" evidence="5">
    <location>
        <begin position="1"/>
        <end position="61"/>
    </location>
</feature>
<organism evidence="6 7">
    <name type="scientific">Desulfosudis oleivorans (strain DSM 6200 / JCM 39069 / Hxd3)</name>
    <name type="common">Desulfococcus oleovorans</name>
    <dbReference type="NCBI Taxonomy" id="96561"/>
    <lineage>
        <taxon>Bacteria</taxon>
        <taxon>Pseudomonadati</taxon>
        <taxon>Thermodesulfobacteriota</taxon>
        <taxon>Desulfobacteria</taxon>
        <taxon>Desulfobacterales</taxon>
        <taxon>Desulfosudaceae</taxon>
        <taxon>Desulfosudis</taxon>
    </lineage>
</organism>